<name>A0A8H6X4I6_9AGAR</name>
<evidence type="ECO:0000313" key="1">
    <source>
        <dbReference type="EMBL" id="KAF7334094.1"/>
    </source>
</evidence>
<gene>
    <name evidence="1" type="ORF">MVEN_02315200</name>
</gene>
<organism evidence="1 2">
    <name type="scientific">Mycena venus</name>
    <dbReference type="NCBI Taxonomy" id="2733690"/>
    <lineage>
        <taxon>Eukaryota</taxon>
        <taxon>Fungi</taxon>
        <taxon>Dikarya</taxon>
        <taxon>Basidiomycota</taxon>
        <taxon>Agaricomycotina</taxon>
        <taxon>Agaricomycetes</taxon>
        <taxon>Agaricomycetidae</taxon>
        <taxon>Agaricales</taxon>
        <taxon>Marasmiineae</taxon>
        <taxon>Mycenaceae</taxon>
        <taxon>Mycena</taxon>
    </lineage>
</organism>
<dbReference type="AlphaFoldDB" id="A0A8H6X4I6"/>
<dbReference type="Proteomes" id="UP000620124">
    <property type="component" value="Unassembled WGS sequence"/>
</dbReference>
<keyword evidence="2" id="KW-1185">Reference proteome</keyword>
<dbReference type="EMBL" id="JACAZI010000027">
    <property type="protein sequence ID" value="KAF7334094.1"/>
    <property type="molecule type" value="Genomic_DNA"/>
</dbReference>
<proteinExistence type="predicted"/>
<dbReference type="OrthoDB" id="3265199at2759"/>
<comment type="caution">
    <text evidence="1">The sequence shown here is derived from an EMBL/GenBank/DDBJ whole genome shotgun (WGS) entry which is preliminary data.</text>
</comment>
<reference evidence="1" key="1">
    <citation type="submission" date="2020-05" db="EMBL/GenBank/DDBJ databases">
        <title>Mycena genomes resolve the evolution of fungal bioluminescence.</title>
        <authorList>
            <person name="Tsai I.J."/>
        </authorList>
    </citation>
    <scope>NUCLEOTIDE SEQUENCE</scope>
    <source>
        <strain evidence="1">CCC161011</strain>
    </source>
</reference>
<sequence length="204" mass="22783">MRIVRFSIIAVPWGELANSLRLASANSGGSNSCITRSGEACRVRFNLLRKKYKADEARSLQQTGTDEEVDEFIKLLGELCALVDAKNLPGTKAAKQKTALEGRAGRELRDASMMGLVRGDGLLDVTSLEGATVRERQGQHAKQDHERHVQQLAALNKLADAMQGVNDNICSLREEQEKTNQMLRQQELDRREEQIRRREAELGI</sequence>
<evidence type="ECO:0000313" key="2">
    <source>
        <dbReference type="Proteomes" id="UP000620124"/>
    </source>
</evidence>
<accession>A0A8H6X4I6</accession>
<protein>
    <submittedName>
        <fullName evidence="1">Uncharacterized protein</fullName>
    </submittedName>
</protein>